<feature type="compositionally biased region" description="Low complexity" evidence="1">
    <location>
        <begin position="359"/>
        <end position="377"/>
    </location>
</feature>
<dbReference type="OrthoDB" id="5397734at2759"/>
<gene>
    <name evidence="3" type="ORF">BCR34DRAFT_595166</name>
</gene>
<feature type="compositionally biased region" description="Basic and acidic residues" evidence="1">
    <location>
        <begin position="199"/>
        <end position="209"/>
    </location>
</feature>
<protein>
    <recommendedName>
        <fullName evidence="2">DUF7587 domain-containing protein</fullName>
    </recommendedName>
</protein>
<evidence type="ECO:0000259" key="2">
    <source>
        <dbReference type="Pfam" id="PF24494"/>
    </source>
</evidence>
<feature type="domain" description="DUF7587" evidence="2">
    <location>
        <begin position="391"/>
        <end position="537"/>
    </location>
</feature>
<dbReference type="Proteomes" id="UP000193144">
    <property type="component" value="Unassembled WGS sequence"/>
</dbReference>
<name>A0A1Y2AAW4_9PLEO</name>
<dbReference type="EMBL" id="MCFA01000001">
    <property type="protein sequence ID" value="ORY19703.1"/>
    <property type="molecule type" value="Genomic_DNA"/>
</dbReference>
<organism evidence="3 4">
    <name type="scientific">Clohesyomyces aquaticus</name>
    <dbReference type="NCBI Taxonomy" id="1231657"/>
    <lineage>
        <taxon>Eukaryota</taxon>
        <taxon>Fungi</taxon>
        <taxon>Dikarya</taxon>
        <taxon>Ascomycota</taxon>
        <taxon>Pezizomycotina</taxon>
        <taxon>Dothideomycetes</taxon>
        <taxon>Pleosporomycetidae</taxon>
        <taxon>Pleosporales</taxon>
        <taxon>Lindgomycetaceae</taxon>
        <taxon>Clohesyomyces</taxon>
    </lineage>
</organism>
<accession>A0A1Y2AAW4</accession>
<evidence type="ECO:0000256" key="1">
    <source>
        <dbReference type="SAM" id="MobiDB-lite"/>
    </source>
</evidence>
<proteinExistence type="predicted"/>
<feature type="region of interest" description="Disordered" evidence="1">
    <location>
        <begin position="359"/>
        <end position="379"/>
    </location>
</feature>
<dbReference type="InterPro" id="IPR056009">
    <property type="entry name" value="DUF7587"/>
</dbReference>
<evidence type="ECO:0000313" key="3">
    <source>
        <dbReference type="EMBL" id="ORY19703.1"/>
    </source>
</evidence>
<evidence type="ECO:0000313" key="4">
    <source>
        <dbReference type="Proteomes" id="UP000193144"/>
    </source>
</evidence>
<comment type="caution">
    <text evidence="3">The sequence shown here is derived from an EMBL/GenBank/DDBJ whole genome shotgun (WGS) entry which is preliminary data.</text>
</comment>
<dbReference type="AlphaFoldDB" id="A0A1Y2AAW4"/>
<reference evidence="3 4" key="1">
    <citation type="submission" date="2016-07" db="EMBL/GenBank/DDBJ databases">
        <title>Pervasive Adenine N6-methylation of Active Genes in Fungi.</title>
        <authorList>
            <consortium name="DOE Joint Genome Institute"/>
            <person name="Mondo S.J."/>
            <person name="Dannebaum R.O."/>
            <person name="Kuo R.C."/>
            <person name="Labutti K."/>
            <person name="Haridas S."/>
            <person name="Kuo A."/>
            <person name="Salamov A."/>
            <person name="Ahrendt S.R."/>
            <person name="Lipzen A."/>
            <person name="Sullivan W."/>
            <person name="Andreopoulos W.B."/>
            <person name="Clum A."/>
            <person name="Lindquist E."/>
            <person name="Daum C."/>
            <person name="Ramamoorthy G.K."/>
            <person name="Gryganskyi A."/>
            <person name="Culley D."/>
            <person name="Magnuson J.K."/>
            <person name="James T.Y."/>
            <person name="O'Malley M.A."/>
            <person name="Stajich J.E."/>
            <person name="Spatafora J.W."/>
            <person name="Visel A."/>
            <person name="Grigoriev I.V."/>
        </authorList>
    </citation>
    <scope>NUCLEOTIDE SEQUENCE [LARGE SCALE GENOMIC DNA]</scope>
    <source>
        <strain evidence="3 4">CBS 115471</strain>
    </source>
</reference>
<feature type="region of interest" description="Disordered" evidence="1">
    <location>
        <begin position="144"/>
        <end position="209"/>
    </location>
</feature>
<dbReference type="Pfam" id="PF24494">
    <property type="entry name" value="DUF7587"/>
    <property type="match status" value="1"/>
</dbReference>
<sequence>MGNRNWSPEATLGDAQVYVWQPAEPAPPVPSLASSYVQVGPWAEEDGIIADAELDLTLRNLSLEPPAAGHPVKSEVIEESDDEDWVLVHDGSNPGMDRRASGPAQQPAVDFKTFVQQIVAASSPNELPLRSSLPLHSSALGTFEGIEPAKDDDYDIGDTPCPRRDRELLNRATGRRRANSRNGGSSRSKPIRRPAWLRAAHEGPKNKHAENVMSLKGLKNIERPPPHPWTRDERELLCVINRWYEFRNAADVSVIFNSITGLELRPRVIRDHFHNHLRLYGGNAYAEYRRVIEMTPFDDPFGVYKHTRDMIEAEAKALGVAIRHRNIEVVLPSGGAATAKSELTRRYYKRLVRLASKNSGEADSASSSQDSSTSASSILGPSGSKFPVLPRHLAFRVWSPTSRTKWTNRGFISEIFSSWNGGVPPPVDPDSERSFMYLAHAHMSLFGNASVFVSVTTSLLQAINYAHEFDSDAQIAVINLDHISLKEQHKKHQANDLLSWMQSQGQAQWARYKGACETLIWGDIPKEAVICDFPLASLQHLAHTYKDCNKLLSLAAFTPKFRIDDDSGKVIRKKHQTGTIAKKLRERCMTLDQDIARAMGRVAAYFGLGQSGVSLLQIREFVSMLVDGWNIQDAPMNELHAMRELAMKFAFAFPRQSSFLLQDVMQTFIEGIRIGSRNMDYFAVRARRQKHRTPSDDDCLTPVDRTLAARKVPRNRETFQSILLPSSHTNVLKF</sequence>
<keyword evidence="4" id="KW-1185">Reference proteome</keyword>